<name>A5DWX9_LODEL</name>
<dbReference type="GO" id="GO:0061630">
    <property type="term" value="F:ubiquitin protein ligase activity"/>
    <property type="evidence" value="ECO:0007669"/>
    <property type="project" value="TreeGrafter"/>
</dbReference>
<dbReference type="GO" id="GO:0051865">
    <property type="term" value="P:protein autoubiquitination"/>
    <property type="evidence" value="ECO:0007669"/>
    <property type="project" value="TreeGrafter"/>
</dbReference>
<organism evidence="1 2">
    <name type="scientific">Lodderomyces elongisporus (strain ATCC 11503 / CBS 2605 / JCM 1781 / NBRC 1676 / NRRL YB-4239)</name>
    <name type="common">Yeast</name>
    <name type="synonym">Saccharomyces elongisporus</name>
    <dbReference type="NCBI Taxonomy" id="379508"/>
    <lineage>
        <taxon>Eukaryota</taxon>
        <taxon>Fungi</taxon>
        <taxon>Dikarya</taxon>
        <taxon>Ascomycota</taxon>
        <taxon>Saccharomycotina</taxon>
        <taxon>Pichiomycetes</taxon>
        <taxon>Debaryomycetaceae</taxon>
        <taxon>Candida/Lodderomyces clade</taxon>
        <taxon>Lodderomyces</taxon>
    </lineage>
</organism>
<proteinExistence type="predicted"/>
<dbReference type="GO" id="GO:0000209">
    <property type="term" value="P:protein polyubiquitination"/>
    <property type="evidence" value="ECO:0007669"/>
    <property type="project" value="TreeGrafter"/>
</dbReference>
<sequence length="373" mass="43241">MSDQTPYHAEYLSKLGQMSVTVQVQTDLKLQQVLDIKLISIDTMSININDDGNNIKSPLQIRLPVCISQFSIKSARVVGRNLALSLSVQTIEKCDENEKASNEIVDDLWSCKWLKSETPTIDKKNVFQFVCFKCKHLLINSQNHVFKDMPNEYWYELMDFWHCHKPETGEFNDKNFNTLKPSDNATVLIGSYYLLQLHNEYLEISKLDPSVYICRNCGNEIGEKYQNIVRLLKWHISLQRLELLGRDVVFLDYNPLLYCIGLLKNKVNSLAIRKFQIEKNDKHHYIDGPMYIWIISTEVDVTINGSTIHDGLKIWYTTQELPPDEATGYEEIEIPYKEARDSFFATVKKNTIKNDMSIKGSIFSESYIGVQRK</sequence>
<dbReference type="PANTHER" id="PTHR31531:SF2">
    <property type="entry name" value="E3 UBIQUITIN-PROTEIN LIGASE E3D"/>
    <property type="match status" value="1"/>
</dbReference>
<dbReference type="GO" id="GO:0031624">
    <property type="term" value="F:ubiquitin conjugating enzyme binding"/>
    <property type="evidence" value="ECO:0007669"/>
    <property type="project" value="TreeGrafter"/>
</dbReference>
<dbReference type="GO" id="GO:0030332">
    <property type="term" value="F:cyclin binding"/>
    <property type="evidence" value="ECO:0007669"/>
    <property type="project" value="TreeGrafter"/>
</dbReference>
<evidence type="ECO:0000313" key="1">
    <source>
        <dbReference type="EMBL" id="EDK43687.1"/>
    </source>
</evidence>
<dbReference type="Pfam" id="PF09814">
    <property type="entry name" value="HECT_2"/>
    <property type="match status" value="1"/>
</dbReference>
<dbReference type="GO" id="GO:0005829">
    <property type="term" value="C:cytosol"/>
    <property type="evidence" value="ECO:0007669"/>
    <property type="project" value="TreeGrafter"/>
</dbReference>
<accession>A5DWX9</accession>
<dbReference type="EMBL" id="CH981525">
    <property type="protein sequence ID" value="EDK43687.1"/>
    <property type="molecule type" value="Genomic_DNA"/>
</dbReference>
<dbReference type="OMA" id="CKASQAS"/>
<protein>
    <submittedName>
        <fullName evidence="1">Uncharacterized protein</fullName>
    </submittedName>
</protein>
<dbReference type="PANTHER" id="PTHR31531">
    <property type="entry name" value="E3 UBIQUITIN-PROTEIN LIGASE E3D FAMILY MEMBER"/>
    <property type="match status" value="1"/>
</dbReference>
<evidence type="ECO:0000313" key="2">
    <source>
        <dbReference type="Proteomes" id="UP000001996"/>
    </source>
</evidence>
<dbReference type="InParanoid" id="A5DWX9"/>
<dbReference type="eggNOG" id="KOG4784">
    <property type="taxonomic scope" value="Eukaryota"/>
</dbReference>
<dbReference type="InterPro" id="IPR019193">
    <property type="entry name" value="UBQ-conj_enz_E2-bd_prot"/>
</dbReference>
<dbReference type="FunCoup" id="A5DWX9">
    <property type="interactions" value="45"/>
</dbReference>
<gene>
    <name evidence="1" type="ORF">LELG_01866</name>
</gene>
<dbReference type="GeneID" id="5234120"/>
<dbReference type="GO" id="GO:0005634">
    <property type="term" value="C:nucleus"/>
    <property type="evidence" value="ECO:0007669"/>
    <property type="project" value="TreeGrafter"/>
</dbReference>
<dbReference type="VEuPathDB" id="FungiDB:LELG_01866"/>
<dbReference type="Proteomes" id="UP000001996">
    <property type="component" value="Unassembled WGS sequence"/>
</dbReference>
<dbReference type="GO" id="GO:0006513">
    <property type="term" value="P:protein monoubiquitination"/>
    <property type="evidence" value="ECO:0007669"/>
    <property type="project" value="TreeGrafter"/>
</dbReference>
<keyword evidence="2" id="KW-1185">Reference proteome</keyword>
<dbReference type="KEGG" id="lel:PVL30_001838"/>
<dbReference type="GO" id="GO:0043161">
    <property type="term" value="P:proteasome-mediated ubiquitin-dependent protein catabolic process"/>
    <property type="evidence" value="ECO:0007669"/>
    <property type="project" value="TreeGrafter"/>
</dbReference>
<dbReference type="OrthoDB" id="386949at2759"/>
<dbReference type="AlphaFoldDB" id="A5DWX9"/>
<dbReference type="GO" id="GO:0000151">
    <property type="term" value="C:ubiquitin ligase complex"/>
    <property type="evidence" value="ECO:0007669"/>
    <property type="project" value="TreeGrafter"/>
</dbReference>
<dbReference type="HOGENOM" id="CLU_029122_0_0_1"/>
<dbReference type="STRING" id="379508.A5DWX9"/>
<reference evidence="1 2" key="1">
    <citation type="journal article" date="2009" name="Nature">
        <title>Evolution of pathogenicity and sexual reproduction in eight Candida genomes.</title>
        <authorList>
            <person name="Butler G."/>
            <person name="Rasmussen M.D."/>
            <person name="Lin M.F."/>
            <person name="Santos M.A."/>
            <person name="Sakthikumar S."/>
            <person name="Munro C.A."/>
            <person name="Rheinbay E."/>
            <person name="Grabherr M."/>
            <person name="Forche A."/>
            <person name="Reedy J.L."/>
            <person name="Agrafioti I."/>
            <person name="Arnaud M.B."/>
            <person name="Bates S."/>
            <person name="Brown A.J."/>
            <person name="Brunke S."/>
            <person name="Costanzo M.C."/>
            <person name="Fitzpatrick D.A."/>
            <person name="de Groot P.W."/>
            <person name="Harris D."/>
            <person name="Hoyer L.L."/>
            <person name="Hube B."/>
            <person name="Klis F.M."/>
            <person name="Kodira C."/>
            <person name="Lennard N."/>
            <person name="Logue M.E."/>
            <person name="Martin R."/>
            <person name="Neiman A.M."/>
            <person name="Nikolaou E."/>
            <person name="Quail M.A."/>
            <person name="Quinn J."/>
            <person name="Santos M.C."/>
            <person name="Schmitzberger F.F."/>
            <person name="Sherlock G."/>
            <person name="Shah P."/>
            <person name="Silverstein K.A."/>
            <person name="Skrzypek M.S."/>
            <person name="Soll D."/>
            <person name="Staggs R."/>
            <person name="Stansfield I."/>
            <person name="Stumpf M.P."/>
            <person name="Sudbery P.E."/>
            <person name="Srikantha T."/>
            <person name="Zeng Q."/>
            <person name="Berman J."/>
            <person name="Berriman M."/>
            <person name="Heitman J."/>
            <person name="Gow N.A."/>
            <person name="Lorenz M.C."/>
            <person name="Birren B.W."/>
            <person name="Kellis M."/>
            <person name="Cuomo C.A."/>
        </authorList>
    </citation>
    <scope>NUCLEOTIDE SEQUENCE [LARGE SCALE GENOMIC DNA]</scope>
    <source>
        <strain evidence="2">ATCC 11503 / BCRC 21390 / CBS 2605 / JCM 1781 / NBRC 1676 / NRRL YB-4239</strain>
    </source>
</reference>